<evidence type="ECO:0000313" key="9">
    <source>
        <dbReference type="EMBL" id="KAF6487269.1"/>
    </source>
</evidence>
<dbReference type="Gene3D" id="2.30.39.10">
    <property type="entry name" value="Alpha-1-antitrypsin, domain 1"/>
    <property type="match status" value="1"/>
</dbReference>
<comment type="caution">
    <text evidence="9">The sequence shown here is derived from an EMBL/GenBank/DDBJ whole genome shotgun (WGS) entry which is preliminary data.</text>
</comment>
<evidence type="ECO:0000256" key="1">
    <source>
        <dbReference type="ARBA" id="ARBA00009500"/>
    </source>
</evidence>
<evidence type="ECO:0000256" key="6">
    <source>
        <dbReference type="RuleBase" id="RU000411"/>
    </source>
</evidence>
<dbReference type="Gene3D" id="2.10.310.10">
    <property type="entry name" value="Serpins superfamily"/>
    <property type="match status" value="1"/>
</dbReference>
<dbReference type="Pfam" id="PF00079">
    <property type="entry name" value="Serpin"/>
    <property type="match status" value="1"/>
</dbReference>
<accession>A0A7J8IT29</accession>
<dbReference type="PROSITE" id="PS00284">
    <property type="entry name" value="SERPIN"/>
    <property type="match status" value="1"/>
</dbReference>
<protein>
    <submittedName>
        <fullName evidence="9">Serpin family A member 1</fullName>
    </submittedName>
</protein>
<dbReference type="FunFam" id="3.30.497.10:FF:000001">
    <property type="entry name" value="Serine protease inhibitor"/>
    <property type="match status" value="1"/>
</dbReference>
<evidence type="ECO:0000256" key="2">
    <source>
        <dbReference type="ARBA" id="ARBA00022690"/>
    </source>
</evidence>
<organism evidence="9 10">
    <name type="scientific">Rousettus aegyptiacus</name>
    <name type="common">Egyptian fruit bat</name>
    <name type="synonym">Pteropus aegyptiacus</name>
    <dbReference type="NCBI Taxonomy" id="9407"/>
    <lineage>
        <taxon>Eukaryota</taxon>
        <taxon>Metazoa</taxon>
        <taxon>Chordata</taxon>
        <taxon>Craniata</taxon>
        <taxon>Vertebrata</taxon>
        <taxon>Euteleostomi</taxon>
        <taxon>Mammalia</taxon>
        <taxon>Eutheria</taxon>
        <taxon>Laurasiatheria</taxon>
        <taxon>Chiroptera</taxon>
        <taxon>Yinpterochiroptera</taxon>
        <taxon>Pteropodoidea</taxon>
        <taxon>Pteropodidae</taxon>
        <taxon>Rousettinae</taxon>
        <taxon>Rousettus</taxon>
    </lineage>
</organism>
<keyword evidence="2" id="KW-0646">Protease inhibitor</keyword>
<evidence type="ECO:0000256" key="5">
    <source>
        <dbReference type="ARBA" id="ARBA00023180"/>
    </source>
</evidence>
<dbReference type="EMBL" id="JACASE010000003">
    <property type="protein sequence ID" value="KAF6487269.1"/>
    <property type="molecule type" value="Genomic_DNA"/>
</dbReference>
<sequence>MLGDHGRTMPSSITRSLLLLAGCLVLGLLAEGVQGDAAQETHEHDQKEAIHKIAPNLVDFAFSLYRQVARQSNTSNIFFSPVSIATAFGVLSLGTKGETQTQILEGLDFNLTERAEADIHEGFHHLLEALNRPDNQLQLTTGNGLFIDENVKLVEKFLEDIKKLYHSDAFTVNFKDSEAAKKQINDYVEKETQGKIVDLVKDLNADTVLALVNFIFFKGKWEKPFEAEQTTEQDFHVDQDTTVKVPMMNRLGMFDLHRCDKLSSWVLLMDYVGNATALFLLPDEGELQHVEDMLTKQILSKFLDQRFLRSASLHLPKLSISGTYDLKTILGKLGITKVFSDTADLSGISEEAPLKLSKAVHKAVLTIDEKGTEASAATMVEAIPMSIPPVVQFNRPFLIVIYDKNTKSPLFVGKVVNPTQK</sequence>
<dbReference type="InterPro" id="IPR000215">
    <property type="entry name" value="Serpin_fam"/>
</dbReference>
<evidence type="ECO:0000256" key="7">
    <source>
        <dbReference type="SAM" id="SignalP"/>
    </source>
</evidence>
<keyword evidence="4" id="KW-0722">Serine protease inhibitor</keyword>
<gene>
    <name evidence="9" type="ORF">HJG63_017396</name>
</gene>
<dbReference type="FunFam" id="2.10.310.10:FF:000001">
    <property type="entry name" value="Serpin family A member 1"/>
    <property type="match status" value="1"/>
</dbReference>
<dbReference type="Gene3D" id="3.30.497.10">
    <property type="entry name" value="Antithrombin, subunit I, domain 2"/>
    <property type="match status" value="1"/>
</dbReference>
<dbReference type="InterPro" id="IPR042178">
    <property type="entry name" value="Serpin_sf_1"/>
</dbReference>
<dbReference type="InterPro" id="IPR036186">
    <property type="entry name" value="Serpin_sf"/>
</dbReference>
<dbReference type="InterPro" id="IPR023795">
    <property type="entry name" value="Serpin_CS"/>
</dbReference>
<dbReference type="GO" id="GO:0005615">
    <property type="term" value="C:extracellular space"/>
    <property type="evidence" value="ECO:0007669"/>
    <property type="project" value="InterPro"/>
</dbReference>
<feature type="signal peptide" evidence="7">
    <location>
        <begin position="1"/>
        <end position="35"/>
    </location>
</feature>
<feature type="chain" id="PRO_5029685780" evidence="7">
    <location>
        <begin position="36"/>
        <end position="421"/>
    </location>
</feature>
<dbReference type="SUPFAM" id="SSF56574">
    <property type="entry name" value="Serpins"/>
    <property type="match status" value="1"/>
</dbReference>
<evidence type="ECO:0000256" key="3">
    <source>
        <dbReference type="ARBA" id="ARBA00022729"/>
    </source>
</evidence>
<proteinExistence type="inferred from homology"/>
<keyword evidence="3 7" id="KW-0732">Signal</keyword>
<reference evidence="9 10" key="1">
    <citation type="journal article" date="2020" name="Nature">
        <title>Six reference-quality genomes reveal evolution of bat adaptations.</title>
        <authorList>
            <person name="Jebb D."/>
            <person name="Huang Z."/>
            <person name="Pippel M."/>
            <person name="Hughes G.M."/>
            <person name="Lavrichenko K."/>
            <person name="Devanna P."/>
            <person name="Winkler S."/>
            <person name="Jermiin L.S."/>
            <person name="Skirmuntt E.C."/>
            <person name="Katzourakis A."/>
            <person name="Burkitt-Gray L."/>
            <person name="Ray D.A."/>
            <person name="Sullivan K.A.M."/>
            <person name="Roscito J.G."/>
            <person name="Kirilenko B.M."/>
            <person name="Davalos L.M."/>
            <person name="Corthals A.P."/>
            <person name="Power M.L."/>
            <person name="Jones G."/>
            <person name="Ransome R.D."/>
            <person name="Dechmann D.K.N."/>
            <person name="Locatelli A.G."/>
            <person name="Puechmaille S.J."/>
            <person name="Fedrigo O."/>
            <person name="Jarvis E.D."/>
            <person name="Hiller M."/>
            <person name="Vernes S.C."/>
            <person name="Myers E.W."/>
            <person name="Teeling E.C."/>
        </authorList>
    </citation>
    <scope>NUCLEOTIDE SEQUENCE [LARGE SCALE GENOMIC DNA]</scope>
    <source>
        <strain evidence="9">MRouAeg1</strain>
        <tissue evidence="9">Muscle</tissue>
    </source>
</reference>
<dbReference type="InterPro" id="IPR023796">
    <property type="entry name" value="Serpin_dom"/>
</dbReference>
<evidence type="ECO:0000256" key="4">
    <source>
        <dbReference type="ARBA" id="ARBA00022900"/>
    </source>
</evidence>
<dbReference type="PANTHER" id="PTHR11461">
    <property type="entry name" value="SERINE PROTEASE INHIBITOR, SERPIN"/>
    <property type="match status" value="1"/>
</dbReference>
<comment type="similarity">
    <text evidence="1 6">Belongs to the serpin family.</text>
</comment>
<dbReference type="AlphaFoldDB" id="A0A7J8IT29"/>
<dbReference type="SMART" id="SM00093">
    <property type="entry name" value="SERPIN"/>
    <property type="match status" value="1"/>
</dbReference>
<dbReference type="InterPro" id="IPR042185">
    <property type="entry name" value="Serpin_sf_2"/>
</dbReference>
<evidence type="ECO:0000313" key="10">
    <source>
        <dbReference type="Proteomes" id="UP000593571"/>
    </source>
</evidence>
<dbReference type="Proteomes" id="UP000593571">
    <property type="component" value="Unassembled WGS sequence"/>
</dbReference>
<dbReference type="CDD" id="cd02056">
    <property type="entry name" value="serpinA1_A1AT"/>
    <property type="match status" value="1"/>
</dbReference>
<name>A0A7J8IT29_ROUAE</name>
<keyword evidence="10" id="KW-1185">Reference proteome</keyword>
<dbReference type="FunFam" id="2.30.39.10:FF:000003">
    <property type="entry name" value="alpha-1-antitrypsin isoform X1"/>
    <property type="match status" value="1"/>
</dbReference>
<dbReference type="PANTHER" id="PTHR11461:SF165">
    <property type="entry name" value="ALPHA-1-ANTITRYPSIN"/>
    <property type="match status" value="1"/>
</dbReference>
<keyword evidence="5" id="KW-0325">Glycoprotein</keyword>
<dbReference type="GO" id="GO:0004867">
    <property type="term" value="F:serine-type endopeptidase inhibitor activity"/>
    <property type="evidence" value="ECO:0007669"/>
    <property type="project" value="UniProtKB-KW"/>
</dbReference>
<evidence type="ECO:0000259" key="8">
    <source>
        <dbReference type="SMART" id="SM00093"/>
    </source>
</evidence>
<feature type="domain" description="Serpin" evidence="8">
    <location>
        <begin position="62"/>
        <end position="418"/>
    </location>
</feature>